<feature type="region of interest" description="Disordered" evidence="1">
    <location>
        <begin position="1"/>
        <end position="34"/>
    </location>
</feature>
<dbReference type="EMBL" id="CAMKVN010000706">
    <property type="protein sequence ID" value="CAI2170498.1"/>
    <property type="molecule type" value="Genomic_DNA"/>
</dbReference>
<dbReference type="OrthoDB" id="2122308at2759"/>
<dbReference type="Pfam" id="PF04774">
    <property type="entry name" value="HABP4_PAI-RBP1"/>
    <property type="match status" value="1"/>
</dbReference>
<feature type="region of interest" description="Disordered" evidence="1">
    <location>
        <begin position="40"/>
        <end position="59"/>
    </location>
</feature>
<evidence type="ECO:0000313" key="3">
    <source>
        <dbReference type="EMBL" id="CAI2170498.1"/>
    </source>
</evidence>
<evidence type="ECO:0000259" key="2">
    <source>
        <dbReference type="Pfam" id="PF04774"/>
    </source>
</evidence>
<evidence type="ECO:0000313" key="4">
    <source>
        <dbReference type="Proteomes" id="UP001153678"/>
    </source>
</evidence>
<proteinExistence type="predicted"/>
<feature type="domain" description="Hyaluronan/mRNA-binding protein" evidence="2">
    <location>
        <begin position="44"/>
        <end position="92"/>
    </location>
</feature>
<reference evidence="3" key="1">
    <citation type="submission" date="2022-08" db="EMBL/GenBank/DDBJ databases">
        <authorList>
            <person name="Kallberg Y."/>
            <person name="Tangrot J."/>
            <person name="Rosling A."/>
        </authorList>
    </citation>
    <scope>NUCLEOTIDE SEQUENCE</scope>
    <source>
        <strain evidence="3">Wild A</strain>
    </source>
</reference>
<dbReference type="Proteomes" id="UP001153678">
    <property type="component" value="Unassembled WGS sequence"/>
</dbReference>
<feature type="region of interest" description="Disordered" evidence="1">
    <location>
        <begin position="116"/>
        <end position="136"/>
    </location>
</feature>
<evidence type="ECO:0000256" key="1">
    <source>
        <dbReference type="SAM" id="MobiDB-lite"/>
    </source>
</evidence>
<feature type="compositionally biased region" description="Basic and acidic residues" evidence="1">
    <location>
        <begin position="1"/>
        <end position="19"/>
    </location>
</feature>
<comment type="caution">
    <text evidence="3">The sequence shown here is derived from an EMBL/GenBank/DDBJ whole genome shotgun (WGS) entry which is preliminary data.</text>
</comment>
<name>A0A9W4WXB6_9GLOM</name>
<gene>
    <name evidence="3" type="ORF">FWILDA_LOCUS4612</name>
</gene>
<sequence>MTRSKQNEKRVTTHSKGSEKTIMPAVQNKDRHLQRNGLLDPRGMLKKEGGGSHNWGKPTDELAELDEHYKYFDEMPQYDKEKVFNTNAAETNREIGKLGKLQVVKPEEFEALNRATNSVDSVETEPNKGSVVLKNK</sequence>
<dbReference type="AlphaFoldDB" id="A0A9W4WXB6"/>
<keyword evidence="4" id="KW-1185">Reference proteome</keyword>
<accession>A0A9W4WXB6</accession>
<protein>
    <submittedName>
        <fullName evidence="3">453_t:CDS:1</fullName>
    </submittedName>
</protein>
<organism evidence="3 4">
    <name type="scientific">Funneliformis geosporum</name>
    <dbReference type="NCBI Taxonomy" id="1117311"/>
    <lineage>
        <taxon>Eukaryota</taxon>
        <taxon>Fungi</taxon>
        <taxon>Fungi incertae sedis</taxon>
        <taxon>Mucoromycota</taxon>
        <taxon>Glomeromycotina</taxon>
        <taxon>Glomeromycetes</taxon>
        <taxon>Glomerales</taxon>
        <taxon>Glomeraceae</taxon>
        <taxon>Funneliformis</taxon>
    </lineage>
</organism>
<dbReference type="InterPro" id="IPR006861">
    <property type="entry name" value="HABP4_PAIRBP1-bd"/>
</dbReference>